<dbReference type="NCBIfam" id="TIGR01380">
    <property type="entry name" value="glut_syn"/>
    <property type="match status" value="1"/>
</dbReference>
<gene>
    <name evidence="10 12" type="primary">gshB</name>
    <name evidence="12" type="ORF">LZ012_02295</name>
</gene>
<evidence type="ECO:0000259" key="11">
    <source>
        <dbReference type="PROSITE" id="PS50975"/>
    </source>
</evidence>
<comment type="catalytic activity">
    <reaction evidence="10">
        <text>gamma-L-glutamyl-L-cysteine + glycine + ATP = glutathione + ADP + phosphate + H(+)</text>
        <dbReference type="Rhea" id="RHEA:13557"/>
        <dbReference type="ChEBI" id="CHEBI:15378"/>
        <dbReference type="ChEBI" id="CHEBI:30616"/>
        <dbReference type="ChEBI" id="CHEBI:43474"/>
        <dbReference type="ChEBI" id="CHEBI:57305"/>
        <dbReference type="ChEBI" id="CHEBI:57925"/>
        <dbReference type="ChEBI" id="CHEBI:58173"/>
        <dbReference type="ChEBI" id="CHEBI:456216"/>
        <dbReference type="EC" id="6.3.2.3"/>
    </reaction>
</comment>
<dbReference type="NCBIfam" id="NF003573">
    <property type="entry name" value="PRK05246.1"/>
    <property type="match status" value="1"/>
</dbReference>
<dbReference type="Gene3D" id="3.40.50.20">
    <property type="match status" value="1"/>
</dbReference>
<dbReference type="Gene3D" id="3.30.470.20">
    <property type="entry name" value="ATP-grasp fold, B domain"/>
    <property type="match status" value="1"/>
</dbReference>
<comment type="caution">
    <text evidence="12">The sequence shown here is derived from an EMBL/GenBank/DDBJ whole genome shotgun (WGS) entry which is preliminary data.</text>
</comment>
<evidence type="ECO:0000256" key="6">
    <source>
        <dbReference type="ARBA" id="ARBA00022741"/>
    </source>
</evidence>
<dbReference type="PROSITE" id="PS50975">
    <property type="entry name" value="ATP_GRASP"/>
    <property type="match status" value="1"/>
</dbReference>
<dbReference type="Pfam" id="PF02951">
    <property type="entry name" value="GSH-S_N"/>
    <property type="match status" value="1"/>
</dbReference>
<comment type="cofactor">
    <cofactor evidence="1">
        <name>Mn(2+)</name>
        <dbReference type="ChEBI" id="CHEBI:29035"/>
    </cofactor>
</comment>
<name>A0ABS9JY34_9RHOO</name>
<dbReference type="PANTHER" id="PTHR21621">
    <property type="entry name" value="RIBOSOMAL PROTEIN S6 MODIFICATION PROTEIN"/>
    <property type="match status" value="1"/>
</dbReference>
<keyword evidence="8" id="KW-0460">Magnesium</keyword>
<protein>
    <recommendedName>
        <fullName evidence="10">Glutathione synthetase</fullName>
        <ecNumber evidence="10">6.3.2.3</ecNumber>
    </recommendedName>
    <alternativeName>
        <fullName evidence="10">GSH synthetase</fullName>
        <shortName evidence="10">GSH-S</shortName>
        <shortName evidence="10">GSHase</shortName>
    </alternativeName>
    <alternativeName>
        <fullName evidence="10">Glutathione synthase</fullName>
    </alternativeName>
</protein>
<keyword evidence="5" id="KW-0479">Metal-binding</keyword>
<accession>A0ABS9JY34</accession>
<dbReference type="SUPFAM" id="SSF56059">
    <property type="entry name" value="Glutathione synthetase ATP-binding domain-like"/>
    <property type="match status" value="1"/>
</dbReference>
<evidence type="ECO:0000256" key="3">
    <source>
        <dbReference type="ARBA" id="ARBA00022598"/>
    </source>
</evidence>
<dbReference type="RefSeq" id="WP_275707138.1">
    <property type="nucleotide sequence ID" value="NZ_JAKLTN010000001.1"/>
</dbReference>
<evidence type="ECO:0000256" key="4">
    <source>
        <dbReference type="ARBA" id="ARBA00022684"/>
    </source>
</evidence>
<keyword evidence="7 10" id="KW-0067">ATP-binding</keyword>
<keyword evidence="6 10" id="KW-0547">Nucleotide-binding</keyword>
<dbReference type="HAMAP" id="MF_00162">
    <property type="entry name" value="GSH_S"/>
    <property type="match status" value="1"/>
</dbReference>
<proteinExistence type="inferred from homology"/>
<evidence type="ECO:0000256" key="7">
    <source>
        <dbReference type="ARBA" id="ARBA00022840"/>
    </source>
</evidence>
<reference evidence="12" key="1">
    <citation type="submission" date="2022-01" db="EMBL/GenBank/DDBJ databases">
        <authorList>
            <person name="Jo J.-H."/>
            <person name="Im W.-T."/>
        </authorList>
    </citation>
    <scope>NUCLEOTIDE SEQUENCE</scope>
    <source>
        <strain evidence="12">XY25</strain>
    </source>
</reference>
<evidence type="ECO:0000256" key="2">
    <source>
        <dbReference type="ARBA" id="ARBA00001946"/>
    </source>
</evidence>
<dbReference type="SUPFAM" id="SSF52440">
    <property type="entry name" value="PreATP-grasp domain"/>
    <property type="match status" value="1"/>
</dbReference>
<evidence type="ECO:0000256" key="5">
    <source>
        <dbReference type="ARBA" id="ARBA00022723"/>
    </source>
</evidence>
<dbReference type="EC" id="6.3.2.3" evidence="10"/>
<dbReference type="GO" id="GO:0004363">
    <property type="term" value="F:glutathione synthase activity"/>
    <property type="evidence" value="ECO:0007669"/>
    <property type="project" value="UniProtKB-EC"/>
</dbReference>
<evidence type="ECO:0000256" key="9">
    <source>
        <dbReference type="ARBA" id="ARBA00023211"/>
    </source>
</evidence>
<dbReference type="InterPro" id="IPR004218">
    <property type="entry name" value="GSHS_ATP-bd"/>
</dbReference>
<dbReference type="Pfam" id="PF02955">
    <property type="entry name" value="GSH-S_ATP"/>
    <property type="match status" value="1"/>
</dbReference>
<dbReference type="InterPro" id="IPR006284">
    <property type="entry name" value="Glut_synth_pro"/>
</dbReference>
<evidence type="ECO:0000256" key="1">
    <source>
        <dbReference type="ARBA" id="ARBA00001936"/>
    </source>
</evidence>
<evidence type="ECO:0000256" key="8">
    <source>
        <dbReference type="ARBA" id="ARBA00022842"/>
    </source>
</evidence>
<comment type="cofactor">
    <cofactor evidence="2">
        <name>Mg(2+)</name>
        <dbReference type="ChEBI" id="CHEBI:18420"/>
    </cofactor>
</comment>
<keyword evidence="3 10" id="KW-0436">Ligase</keyword>
<evidence type="ECO:0000313" key="12">
    <source>
        <dbReference type="EMBL" id="MCG2575822.1"/>
    </source>
</evidence>
<evidence type="ECO:0000256" key="10">
    <source>
        <dbReference type="HAMAP-Rule" id="MF_00162"/>
    </source>
</evidence>
<comment type="similarity">
    <text evidence="10">Belongs to the prokaryotic GSH synthase family.</text>
</comment>
<dbReference type="Gene3D" id="3.30.1490.20">
    <property type="entry name" value="ATP-grasp fold, A domain"/>
    <property type="match status" value="1"/>
</dbReference>
<keyword evidence="9" id="KW-0464">Manganese</keyword>
<dbReference type="EMBL" id="JAKLTN010000001">
    <property type="protein sequence ID" value="MCG2575822.1"/>
    <property type="molecule type" value="Genomic_DNA"/>
</dbReference>
<comment type="pathway">
    <text evidence="10">Sulfur metabolism; glutathione biosynthesis; glutathione from L-cysteine and L-glutamate: step 2/2.</text>
</comment>
<sequence length="339" mass="37603">MAQQLHFEKHLLGGSSRSLKLAFVVDPLPELKAWKDSSVAMMRAAEKHGHEVYAIDARTLGWRKADAAHAGGVSGEAMHLHLRPDDHDWYRETGREWMPLTAFDAVVMRKDPPFDFEYLTATWLLERAEADGVRVLNRPRALRDHSEKLAIMEFPDFAPPTLVSRDMAQLQHFIDEERDVILKPLDGMGGSQIFRVHRNDANRNVILETLTHEGARTIMAQRYLPEIAHGDKRILLIAGQPVPWCLARIPKAGETRGNLAAGGTGIAQELSARDRQIAEALGPVLFKRGLLLVGLDVIGNHLTEINVTSPTCMVEIRQQSGFDAAGAFITALEHACGLA</sequence>
<dbReference type="PANTHER" id="PTHR21621:SF4">
    <property type="entry name" value="GLUTATHIONE SYNTHETASE"/>
    <property type="match status" value="1"/>
</dbReference>
<keyword evidence="13" id="KW-1185">Reference proteome</keyword>
<feature type="domain" description="ATP-grasp" evidence="11">
    <location>
        <begin position="148"/>
        <end position="333"/>
    </location>
</feature>
<evidence type="ECO:0000313" key="13">
    <source>
        <dbReference type="Proteomes" id="UP001165384"/>
    </source>
</evidence>
<dbReference type="InterPro" id="IPR004215">
    <property type="entry name" value="GSHS_N"/>
</dbReference>
<dbReference type="Proteomes" id="UP001165384">
    <property type="component" value="Unassembled WGS sequence"/>
</dbReference>
<dbReference type="InterPro" id="IPR011761">
    <property type="entry name" value="ATP-grasp"/>
</dbReference>
<keyword evidence="4 10" id="KW-0317">Glutathione biosynthesis</keyword>
<dbReference type="InterPro" id="IPR013815">
    <property type="entry name" value="ATP_grasp_subdomain_1"/>
</dbReference>
<dbReference type="InterPro" id="IPR016185">
    <property type="entry name" value="PreATP-grasp_dom_sf"/>
</dbReference>
<organism evidence="12 13">
    <name type="scientific">Dechloromonas hankyongensis</name>
    <dbReference type="NCBI Taxonomy" id="2908002"/>
    <lineage>
        <taxon>Bacteria</taxon>
        <taxon>Pseudomonadati</taxon>
        <taxon>Pseudomonadota</taxon>
        <taxon>Betaproteobacteria</taxon>
        <taxon>Rhodocyclales</taxon>
        <taxon>Azonexaceae</taxon>
        <taxon>Dechloromonas</taxon>
    </lineage>
</organism>